<dbReference type="InterPro" id="IPR036396">
    <property type="entry name" value="Cyt_P450_sf"/>
</dbReference>
<dbReference type="InterPro" id="IPR047146">
    <property type="entry name" value="Cyt_P450_E_CYP52_fungi"/>
</dbReference>
<keyword evidence="5 7" id="KW-0408">Iron</keyword>
<evidence type="ECO:0008006" key="10">
    <source>
        <dbReference type="Google" id="ProtNLM"/>
    </source>
</evidence>
<name>A0ABR3XRR4_9PEZI</name>
<evidence type="ECO:0000313" key="9">
    <source>
        <dbReference type="Proteomes" id="UP001583177"/>
    </source>
</evidence>
<evidence type="ECO:0000256" key="5">
    <source>
        <dbReference type="ARBA" id="ARBA00023004"/>
    </source>
</evidence>
<dbReference type="PROSITE" id="PS00086">
    <property type="entry name" value="CYTOCHROME_P450"/>
    <property type="match status" value="1"/>
</dbReference>
<dbReference type="PANTHER" id="PTHR24287:SF5">
    <property type="entry name" value="P450, PUTATIVE (EUROFUNG)-RELATED"/>
    <property type="match status" value="1"/>
</dbReference>
<evidence type="ECO:0000256" key="6">
    <source>
        <dbReference type="ARBA" id="ARBA00023033"/>
    </source>
</evidence>
<keyword evidence="4 7" id="KW-0560">Oxidoreductase</keyword>
<sequence length="544" mass="61605">MGLLDPLWELTSPKTVIALVVGAYVAYAWIKRLYEDYRINQLGPRALNISHKLPWALDFIYAAVQATIHHKNLENWLEFFNKAGAGSNGNGSFTVEVHALVRRVVFTADPENIKAILATQFTDFGKGDDFHEEWQEFLGDSIFATDGQMWHTSRQLLRPQFIKDRISDLHCFESHLETLFRAMANGGALNGEDQQVDLSAVNGRTIDISDLFFRYTLDVATDFLLGKDVKSLSHPRQEFAEAFNEVQRVQNIITRAGPGIRGWIPKKNFRKCLATMNAFVNEYVQKALLLSPEELMSRNTKSDMSYTFLHELASYTRDPKVLRDQLVAVLLAGRDTTAASLSWTIYELGRHPEIVAKLRAEILSAVGPQRTPTYADLKGMKYLQNVMNETLRLYPVVPFNVRASLKDTLLPRGGGPDGTQPLAVPKDTPVGYSTLVMQRREDLYPPVSKDFQPVGEFSPERWYNWQPKPWQYIPFNGGPRICIGQQFALTEMGYVLTRLFQRFERVESYMDRVDGGNPTLKAEIVLQPGDGVKVAFFLPESSKG</sequence>
<dbReference type="PRINTS" id="PR00385">
    <property type="entry name" value="P450"/>
</dbReference>
<evidence type="ECO:0000256" key="4">
    <source>
        <dbReference type="ARBA" id="ARBA00023002"/>
    </source>
</evidence>
<gene>
    <name evidence="8" type="ORF">Daus18300_001918</name>
</gene>
<comment type="caution">
    <text evidence="8">The sequence shown here is derived from an EMBL/GenBank/DDBJ whole genome shotgun (WGS) entry which is preliminary data.</text>
</comment>
<dbReference type="InterPro" id="IPR001128">
    <property type="entry name" value="Cyt_P450"/>
</dbReference>
<evidence type="ECO:0000256" key="3">
    <source>
        <dbReference type="ARBA" id="ARBA00022723"/>
    </source>
</evidence>
<protein>
    <recommendedName>
        <fullName evidence="10">Cytochrome P450 52A11</fullName>
    </recommendedName>
</protein>
<dbReference type="PANTHER" id="PTHR24287">
    <property type="entry name" value="P450, PUTATIVE (EUROFUNG)-RELATED"/>
    <property type="match status" value="1"/>
</dbReference>
<dbReference type="InterPro" id="IPR017972">
    <property type="entry name" value="Cyt_P450_CS"/>
</dbReference>
<dbReference type="Proteomes" id="UP001583177">
    <property type="component" value="Unassembled WGS sequence"/>
</dbReference>
<dbReference type="Pfam" id="PF00067">
    <property type="entry name" value="p450"/>
    <property type="match status" value="1"/>
</dbReference>
<evidence type="ECO:0000256" key="2">
    <source>
        <dbReference type="ARBA" id="ARBA00010617"/>
    </source>
</evidence>
<dbReference type="PRINTS" id="PR00463">
    <property type="entry name" value="EP450I"/>
</dbReference>
<comment type="similarity">
    <text evidence="2 7">Belongs to the cytochrome P450 family.</text>
</comment>
<reference evidence="8 9" key="1">
    <citation type="journal article" date="2024" name="IMA Fungus">
        <title>IMA Genome - F19 : A genome assembly and annotation guide to empower mycologists, including annotated draft genome sequences of Ceratocystis pirilliformis, Diaporthe australafricana, Fusarium ophioides, Paecilomyces lecythidis, and Sporothrix stenoceras.</title>
        <authorList>
            <person name="Aylward J."/>
            <person name="Wilson A.M."/>
            <person name="Visagie C.M."/>
            <person name="Spraker J."/>
            <person name="Barnes I."/>
            <person name="Buitendag C."/>
            <person name="Ceriani C."/>
            <person name="Del Mar Angel L."/>
            <person name="du Plessis D."/>
            <person name="Fuchs T."/>
            <person name="Gasser K."/>
            <person name="Kramer D."/>
            <person name="Li W."/>
            <person name="Munsamy K."/>
            <person name="Piso A."/>
            <person name="Price J.L."/>
            <person name="Sonnekus B."/>
            <person name="Thomas C."/>
            <person name="van der Nest A."/>
            <person name="van Dijk A."/>
            <person name="van Heerden A."/>
            <person name="van Vuuren N."/>
            <person name="Yilmaz N."/>
            <person name="Duong T.A."/>
            <person name="van der Merwe N.A."/>
            <person name="Wingfield M.J."/>
            <person name="Wingfield B.D."/>
        </authorList>
    </citation>
    <scope>NUCLEOTIDE SEQUENCE [LARGE SCALE GENOMIC DNA]</scope>
    <source>
        <strain evidence="8 9">CMW 18300</strain>
    </source>
</reference>
<keyword evidence="6 7" id="KW-0503">Monooxygenase</keyword>
<dbReference type="SUPFAM" id="SSF48264">
    <property type="entry name" value="Cytochrome P450"/>
    <property type="match status" value="1"/>
</dbReference>
<organism evidence="8 9">
    <name type="scientific">Diaporthe australafricana</name>
    <dbReference type="NCBI Taxonomy" id="127596"/>
    <lineage>
        <taxon>Eukaryota</taxon>
        <taxon>Fungi</taxon>
        <taxon>Dikarya</taxon>
        <taxon>Ascomycota</taxon>
        <taxon>Pezizomycotina</taxon>
        <taxon>Sordariomycetes</taxon>
        <taxon>Sordariomycetidae</taxon>
        <taxon>Diaporthales</taxon>
        <taxon>Diaporthaceae</taxon>
        <taxon>Diaporthe</taxon>
    </lineage>
</organism>
<dbReference type="EMBL" id="JAWRVE010000011">
    <property type="protein sequence ID" value="KAL1878643.1"/>
    <property type="molecule type" value="Genomic_DNA"/>
</dbReference>
<evidence type="ECO:0000256" key="1">
    <source>
        <dbReference type="ARBA" id="ARBA00001971"/>
    </source>
</evidence>
<evidence type="ECO:0000313" key="8">
    <source>
        <dbReference type="EMBL" id="KAL1878643.1"/>
    </source>
</evidence>
<keyword evidence="9" id="KW-1185">Reference proteome</keyword>
<accession>A0ABR3XRR4</accession>
<keyword evidence="7" id="KW-0349">Heme</keyword>
<dbReference type="InterPro" id="IPR002401">
    <property type="entry name" value="Cyt_P450_E_grp-I"/>
</dbReference>
<dbReference type="Gene3D" id="1.10.630.10">
    <property type="entry name" value="Cytochrome P450"/>
    <property type="match status" value="1"/>
</dbReference>
<keyword evidence="3 7" id="KW-0479">Metal-binding</keyword>
<dbReference type="CDD" id="cd11063">
    <property type="entry name" value="CYP52"/>
    <property type="match status" value="1"/>
</dbReference>
<proteinExistence type="inferred from homology"/>
<evidence type="ECO:0000256" key="7">
    <source>
        <dbReference type="RuleBase" id="RU000461"/>
    </source>
</evidence>
<comment type="cofactor">
    <cofactor evidence="1">
        <name>heme</name>
        <dbReference type="ChEBI" id="CHEBI:30413"/>
    </cofactor>
</comment>